<proteinExistence type="predicted"/>
<protein>
    <recommendedName>
        <fullName evidence="1">FAST kinase leucine-rich domain-containing protein</fullName>
    </recommendedName>
</protein>
<feature type="domain" description="FAST kinase leucine-rich" evidence="1">
    <location>
        <begin position="437"/>
        <end position="508"/>
    </location>
</feature>
<sequence>MNNRTGSFLWNLRQFSSLVPSGRTVRLYPLGFCRRQIVYLNWNQRSLLNNFGNRMQSSIRCLFQNALIFKSGGDDFQTKGISTATVFTVDRPLCSRRLSFDSNHPLAADNGLKKNFQHKASKEDVLTKGTKPARISCSTLSQECNSLSDVLDIFSKAPRFPSSNYFSAMWIVAKRMSSDQKRFEKQLMFNHPVFSQLCEQAMREAKIMHYDDLLFSLHAIVKLGIPQNTLLVQTLLRVVQERINECDEKCLSVLSTVLEAMEPCKNVDVLRAGFRMLVDQQVWKIERVFTLQTVMKCIGKDAPVGLKRKLEMKALKELDQFSVLNSQHMFKVLAAMNHRSIILLNECSKTVTSNIHGCPFKILISILQSCRDLRYFNIDLLKGIADYVTTTFDIWKLKQVLFLLILFESFGFRPVGLMDLFMKKAADESGSLNVKNLVCILYVYSSLNHVYKCQTHRFLEIMASALTGSLHHISSENLLNVVCSFCLLNHFPLALINQLFQKDTISDLLTSGRISVQGGD</sequence>
<dbReference type="Ensembl" id="ENSSSCT00025092461.1">
    <property type="protein sequence ID" value="ENSSSCP00025040575.1"/>
    <property type="gene ID" value="ENSSSCG00025067322.1"/>
</dbReference>
<dbReference type="PANTHER" id="PTHR21228">
    <property type="entry name" value="FAST LEU-RICH DOMAIN-CONTAINING"/>
    <property type="match status" value="1"/>
</dbReference>
<dbReference type="PANTHER" id="PTHR21228:SF1">
    <property type="entry name" value="FAST KINASE DOMAIN-CONTAINING PROTEIN 2, MITOCHONDRIAL"/>
    <property type="match status" value="1"/>
</dbReference>
<dbReference type="InterPro" id="IPR010622">
    <property type="entry name" value="FAST_Leu-rich"/>
</dbReference>
<dbReference type="GO" id="GO:0044528">
    <property type="term" value="P:regulation of mitochondrial mRNA stability"/>
    <property type="evidence" value="ECO:0007669"/>
    <property type="project" value="InterPro"/>
</dbReference>
<evidence type="ECO:0000259" key="1">
    <source>
        <dbReference type="Pfam" id="PF06743"/>
    </source>
</evidence>
<dbReference type="Proteomes" id="UP000694727">
    <property type="component" value="Unplaced"/>
</dbReference>
<name>A0A8D0T377_PIG</name>
<organism evidence="2 3">
    <name type="scientific">Sus scrofa</name>
    <name type="common">Pig</name>
    <dbReference type="NCBI Taxonomy" id="9823"/>
    <lineage>
        <taxon>Eukaryota</taxon>
        <taxon>Metazoa</taxon>
        <taxon>Chordata</taxon>
        <taxon>Craniata</taxon>
        <taxon>Vertebrata</taxon>
        <taxon>Euteleostomi</taxon>
        <taxon>Mammalia</taxon>
        <taxon>Eutheria</taxon>
        <taxon>Laurasiatheria</taxon>
        <taxon>Artiodactyla</taxon>
        <taxon>Suina</taxon>
        <taxon>Suidae</taxon>
        <taxon>Sus</taxon>
    </lineage>
</organism>
<dbReference type="AlphaFoldDB" id="A0A8D0T377"/>
<evidence type="ECO:0000313" key="2">
    <source>
        <dbReference type="Ensembl" id="ENSSSCP00025040575.1"/>
    </source>
</evidence>
<accession>A0A8D0T377</accession>
<dbReference type="Pfam" id="PF06743">
    <property type="entry name" value="FAST_1"/>
    <property type="match status" value="1"/>
</dbReference>
<evidence type="ECO:0000313" key="3">
    <source>
        <dbReference type="Proteomes" id="UP000694727"/>
    </source>
</evidence>
<reference evidence="2" key="1">
    <citation type="submission" date="2025-08" db="UniProtKB">
        <authorList>
            <consortium name="Ensembl"/>
        </authorList>
    </citation>
    <scope>IDENTIFICATION</scope>
</reference>
<dbReference type="InterPro" id="IPR050870">
    <property type="entry name" value="FAST_kinase"/>
</dbReference>